<name>A0A168CN25_9HYPO</name>
<evidence type="ECO:0008006" key="4">
    <source>
        <dbReference type="Google" id="ProtNLM"/>
    </source>
</evidence>
<protein>
    <recommendedName>
        <fullName evidence="4">Mating-type switching protein swi10</fullName>
    </recommendedName>
</protein>
<feature type="region of interest" description="Disordered" evidence="1">
    <location>
        <begin position="292"/>
        <end position="321"/>
    </location>
</feature>
<feature type="compositionally biased region" description="Basic and acidic residues" evidence="1">
    <location>
        <begin position="309"/>
        <end position="321"/>
    </location>
</feature>
<dbReference type="Proteomes" id="UP000078544">
    <property type="component" value="Unassembled WGS sequence"/>
</dbReference>
<reference evidence="2 3" key="1">
    <citation type="journal article" date="2016" name="Genome Biol. Evol.">
        <title>Divergent and convergent evolution of fungal pathogenicity.</title>
        <authorList>
            <person name="Shang Y."/>
            <person name="Xiao G."/>
            <person name="Zheng P."/>
            <person name="Cen K."/>
            <person name="Zhan S."/>
            <person name="Wang C."/>
        </authorList>
    </citation>
    <scope>NUCLEOTIDE SEQUENCE [LARGE SCALE GENOMIC DNA]</scope>
    <source>
        <strain evidence="2 3">RCEF 2490</strain>
    </source>
</reference>
<organism evidence="2 3">
    <name type="scientific">Moelleriella libera RCEF 2490</name>
    <dbReference type="NCBI Taxonomy" id="1081109"/>
    <lineage>
        <taxon>Eukaryota</taxon>
        <taxon>Fungi</taxon>
        <taxon>Dikarya</taxon>
        <taxon>Ascomycota</taxon>
        <taxon>Pezizomycotina</taxon>
        <taxon>Sordariomycetes</taxon>
        <taxon>Hypocreomycetidae</taxon>
        <taxon>Hypocreales</taxon>
        <taxon>Clavicipitaceae</taxon>
        <taxon>Moelleriella</taxon>
    </lineage>
</organism>
<evidence type="ECO:0000313" key="3">
    <source>
        <dbReference type="Proteomes" id="UP000078544"/>
    </source>
</evidence>
<feature type="compositionally biased region" description="Acidic residues" evidence="1">
    <location>
        <begin position="406"/>
        <end position="418"/>
    </location>
</feature>
<comment type="caution">
    <text evidence="2">The sequence shown here is derived from an EMBL/GenBank/DDBJ whole genome shotgun (WGS) entry which is preliminary data.</text>
</comment>
<keyword evidence="3" id="KW-1185">Reference proteome</keyword>
<dbReference type="STRING" id="1081109.A0A168CN25"/>
<feature type="region of interest" description="Disordered" evidence="1">
    <location>
        <begin position="396"/>
        <end position="418"/>
    </location>
</feature>
<gene>
    <name evidence="2" type="ORF">AAL_04037</name>
</gene>
<feature type="region of interest" description="Disordered" evidence="1">
    <location>
        <begin position="1"/>
        <end position="23"/>
    </location>
</feature>
<dbReference type="OrthoDB" id="5232891at2759"/>
<feature type="region of interest" description="Disordered" evidence="1">
    <location>
        <begin position="68"/>
        <end position="123"/>
    </location>
</feature>
<accession>A0A168CN25</accession>
<evidence type="ECO:0000313" key="2">
    <source>
        <dbReference type="EMBL" id="KZZ96808.1"/>
    </source>
</evidence>
<dbReference type="EMBL" id="AZGY01000007">
    <property type="protein sequence ID" value="KZZ96808.1"/>
    <property type="molecule type" value="Genomic_DNA"/>
</dbReference>
<sequence>MTSTSASPSHKQSRHSLVVLAHNLRPSRQKFSKYFTKSRHSNPESAFDEWNTDDLSYAIKMASLQMGTLGNPEVPLSPDSQNDHTATRPPRQSEAPPRIEPLCTGPRFDVPAISLQPPPHPPPPQRYAPRIPRPHQIPPTAAPTAALHLDVLRENSGTLYSTHRVRRGPSLTRPRRRAKTPVHTIGQLEMAAAKKRQDAVMNREASVRTMARQYRALIEVEETHAPDVPRIPSIHRKPVLSAVPAPLHSFDRNYGPMPRESVMLSRGAGLLESPRPKSAIVYSSYDKTMYQGGLAPPSRPLEAEDMEEEARKEDSSHTFHDKPVVTDNRRLEIGLNMLTKELSAASSDDLSGLQIRVMIEAYERLKDQVDSKGTRDPQLSAIFDSWLRALKALQTSVADEAASGESEYEDDDVEDDFN</sequence>
<evidence type="ECO:0000256" key="1">
    <source>
        <dbReference type="SAM" id="MobiDB-lite"/>
    </source>
</evidence>
<proteinExistence type="predicted"/>
<feature type="compositionally biased region" description="Polar residues" evidence="1">
    <location>
        <begin position="1"/>
        <end position="10"/>
    </location>
</feature>
<dbReference type="AlphaFoldDB" id="A0A168CN25"/>